<feature type="region of interest" description="Disordered" evidence="1">
    <location>
        <begin position="150"/>
        <end position="174"/>
    </location>
</feature>
<protein>
    <submittedName>
        <fullName evidence="2">Uncharacterized protein</fullName>
    </submittedName>
</protein>
<evidence type="ECO:0000256" key="1">
    <source>
        <dbReference type="SAM" id="MobiDB-lite"/>
    </source>
</evidence>
<proteinExistence type="predicted"/>
<gene>
    <name evidence="2" type="ORF">EVAR_12255_1</name>
</gene>
<keyword evidence="3" id="KW-1185">Reference proteome</keyword>
<evidence type="ECO:0000313" key="2">
    <source>
        <dbReference type="EMBL" id="GBP17544.1"/>
    </source>
</evidence>
<organism evidence="2 3">
    <name type="scientific">Eumeta variegata</name>
    <name type="common">Bagworm moth</name>
    <name type="synonym">Eumeta japonica</name>
    <dbReference type="NCBI Taxonomy" id="151549"/>
    <lineage>
        <taxon>Eukaryota</taxon>
        <taxon>Metazoa</taxon>
        <taxon>Ecdysozoa</taxon>
        <taxon>Arthropoda</taxon>
        <taxon>Hexapoda</taxon>
        <taxon>Insecta</taxon>
        <taxon>Pterygota</taxon>
        <taxon>Neoptera</taxon>
        <taxon>Endopterygota</taxon>
        <taxon>Lepidoptera</taxon>
        <taxon>Glossata</taxon>
        <taxon>Ditrysia</taxon>
        <taxon>Tineoidea</taxon>
        <taxon>Psychidae</taxon>
        <taxon>Oiketicinae</taxon>
        <taxon>Eumeta</taxon>
    </lineage>
</organism>
<comment type="caution">
    <text evidence="2">The sequence shown here is derived from an EMBL/GenBank/DDBJ whole genome shotgun (WGS) entry which is preliminary data.</text>
</comment>
<sequence>MPRLLRAGVTASCGVAFLRAGQKARVTFSQYQQPYFVKGEREYALLKQFQRNRAALDLIKHSLEFTENELEFEKTADMNQPNMKKVQIITISDSDPNPALDSAPYSAVNIIGYSYSTGTSNGPGCLAGGSGCVYLCASYRYRMRTSIRNRCRQPDSPDPNRKSKRDDISINQLT</sequence>
<accession>A0A4C1TUH5</accession>
<dbReference type="EMBL" id="BGZK01000088">
    <property type="protein sequence ID" value="GBP17544.1"/>
    <property type="molecule type" value="Genomic_DNA"/>
</dbReference>
<name>A0A4C1TUH5_EUMVA</name>
<dbReference type="Proteomes" id="UP000299102">
    <property type="component" value="Unassembled WGS sequence"/>
</dbReference>
<evidence type="ECO:0000313" key="3">
    <source>
        <dbReference type="Proteomes" id="UP000299102"/>
    </source>
</evidence>
<dbReference type="AlphaFoldDB" id="A0A4C1TUH5"/>
<reference evidence="2 3" key="1">
    <citation type="journal article" date="2019" name="Commun. Biol.">
        <title>The bagworm genome reveals a unique fibroin gene that provides high tensile strength.</title>
        <authorList>
            <person name="Kono N."/>
            <person name="Nakamura H."/>
            <person name="Ohtoshi R."/>
            <person name="Tomita M."/>
            <person name="Numata K."/>
            <person name="Arakawa K."/>
        </authorList>
    </citation>
    <scope>NUCLEOTIDE SEQUENCE [LARGE SCALE GENOMIC DNA]</scope>
</reference>
<feature type="compositionally biased region" description="Basic and acidic residues" evidence="1">
    <location>
        <begin position="152"/>
        <end position="168"/>
    </location>
</feature>